<evidence type="ECO:0000313" key="5">
    <source>
        <dbReference type="EMBL" id="KAA0152841.1"/>
    </source>
</evidence>
<keyword evidence="2" id="KW-0547">Nucleotide-binding</keyword>
<sequence length="1735" mass="182511">MITALDGAAEAVQAMEPAAQAAVEGFAEQGLRLLVMGFLASVTGQRQVPDAALSAPGSVPGAPAVPSAFAGPLNGLLAGDASTGAGINTSRLLARSRCARRHVPGNGTAALYVREQAGIQVGPFGFEVDAAAALKGRLLPRPMWVVEHIGTTQRSAAEAVVGAAERVAALASAAASLSRPAAWSLNETSTHASQLAASRARLGALNARTQSALRSADGSNGRLEGAGRGITFHRLPEPASPTTSTTAGVDVVRSALAAYNARPSRALAESVADGVEDTANGRLDGQASQAVRAGFVNNVESIITALSTTVPDGAELGSLLQRWSLLVSAERSSAAAAEMALAIMAFGNESTLWRALSASALVASWTVSNATLPVQFKSTVDSVLGRLRTARVSLLAFHTDQRCTHDGSSCPAVGQSCAAGLGTCETGVRTCLRNAGGLPAQTSAGRRVACLQHQDCRDEFPVDYPLAVCNLHAPLILPGVEALRQYANDTGPDLTAEEAAADELRAAIDVVSADGPLRRVGALALLNASMEALPLARLERTTRWTSDMLATAGDGTALLNASGSTARVLNDTGRFFRLEAEAVGSVGLGASQAGAQAALAAEAQVPWDLALGPMRILNGSVSDLEAPSDGDAALTSVVSSASALHTYVSETAPADLATALNASWLRDQHDAAVREGSSGVVEALQAMASAVQRALDASADTLIQPELRRVFAAQNALDQHKRFLQVATTPGFAADNGGIHFFAMLLQTLAPGERLTDIGFNDELLIRWFNPLKSIVVEADAAQRPAEATVYRDGPLLRTGTAAAITTEEEEEALRRWPDGRLCLTRNCLNNTVRHLTEGDVAVPFPSASWVGLTILPVQGVAVLFLLQLPPLCSAAVALFLVGAFLFTGSCGRRSAPLDIGVFGPLKNKHFKRARDFIVRARKARAVKQVTTRNSSLREASEAATAAAKVRIHDVLAAYVVGFAEVPEETVRSSWVKSGIFPLDIAKIKANVWVEKADLVEAINGHKLPTETPDAAIELLADLDVIPAGYAVRDATDDSELSAPAAAASVRQGSLMAAMTTSLAFSWYSDGLARVMDSPAFDEVVRQMEGAGTDAAQTAVEEAADSRRSSTSSRADASVPSSGLLVGDDDDMAEQAAGMHDQDRVQVQNVFTAHQVMEQHRRRQESKLAAAEATAGRARAKRRRSIGGDADAPLPDPGTRQRIAKLLAERRGLPAPPELTVDERQDLEHLKLVVSTEPGSQHLASERIQRLNELTAKQAAWQGYMEAHSLALRALSAGKELAACLQSPFGVIGLQAEGADLPLSIALNTMYISRDALRVWTLPDYAPLRRSPRTAAMLARSCRSATRAVAGSSWALARAASSVAVADLEGELGLGRTGLELLPASMDSSRLHVVPTVASGAGEASDSKPAAKAVSSTVSVGAASPAGAAAGSSTWGLEVVKEPLAKNFFLREVIPQPWAEGGLFSQAQQPGLGAKPADKEVCAAAFLTRFVVRTSNHEGTVNAAKTKMAMRARLDEQFEELVTQKRDFESLKAWLDAKVNSGWKLDSHGTSGCPFQQLLATGVAMLFLWESALQDKPLTSCLVLQAHALLTYKSDTPTGIRKHSVNFGALEGCDAAAIPRALDDLLTRFEENRSKTHPANNAAALLHRFLCVHPFTDGNGRTARMLAAFSLIRDGVSVPLVLSSGRKAARKHYISALQLADNGHLAPLTALVCKSLVDLDKFLNWTMPSYGDCDV</sequence>
<comment type="caution">
    <text evidence="5">The sequence shown here is derived from an EMBL/GenBank/DDBJ whole genome shotgun (WGS) entry which is preliminary data.</text>
</comment>
<dbReference type="Pfam" id="PF02661">
    <property type="entry name" value="Fic"/>
    <property type="match status" value="1"/>
</dbReference>
<feature type="region of interest" description="Disordered" evidence="3">
    <location>
        <begin position="1092"/>
        <end position="1127"/>
    </location>
</feature>
<keyword evidence="2" id="KW-0067">ATP-binding</keyword>
<evidence type="ECO:0000256" key="3">
    <source>
        <dbReference type="SAM" id="MobiDB-lite"/>
    </source>
</evidence>
<dbReference type="PANTHER" id="PTHR13504:SF38">
    <property type="entry name" value="FIDO DOMAIN-CONTAINING PROTEIN"/>
    <property type="match status" value="1"/>
</dbReference>
<dbReference type="Proteomes" id="UP000324907">
    <property type="component" value="Unassembled WGS sequence"/>
</dbReference>
<dbReference type="PROSITE" id="PS51459">
    <property type="entry name" value="FIDO"/>
    <property type="match status" value="1"/>
</dbReference>
<feature type="domain" description="Fido" evidence="4">
    <location>
        <begin position="1578"/>
        <end position="1714"/>
    </location>
</feature>
<proteinExistence type="predicted"/>
<feature type="compositionally biased region" description="Low complexity" evidence="3">
    <location>
        <begin position="1109"/>
        <end position="1122"/>
    </location>
</feature>
<dbReference type="GO" id="GO:0005524">
    <property type="term" value="F:ATP binding"/>
    <property type="evidence" value="ECO:0007669"/>
    <property type="project" value="UniProtKB-KW"/>
</dbReference>
<organism evidence="5 6">
    <name type="scientific">Cafeteria roenbergensis</name>
    <name type="common">Marine flagellate</name>
    <dbReference type="NCBI Taxonomy" id="33653"/>
    <lineage>
        <taxon>Eukaryota</taxon>
        <taxon>Sar</taxon>
        <taxon>Stramenopiles</taxon>
        <taxon>Bigyra</taxon>
        <taxon>Opalozoa</taxon>
        <taxon>Bicosoecida</taxon>
        <taxon>Cafeteriaceae</taxon>
        <taxon>Cafeteria</taxon>
    </lineage>
</organism>
<reference evidence="5 6" key="1">
    <citation type="submission" date="2019-07" db="EMBL/GenBank/DDBJ databases">
        <title>Genomes of Cafeteria roenbergensis.</title>
        <authorList>
            <person name="Fischer M.G."/>
            <person name="Hackl T."/>
            <person name="Roman M."/>
        </authorList>
    </citation>
    <scope>NUCLEOTIDE SEQUENCE [LARGE SCALE GENOMIC DNA]</scope>
    <source>
        <strain evidence="5 6">RCC970-E3</strain>
    </source>
</reference>
<gene>
    <name evidence="5" type="ORF">FNF28_07001</name>
</gene>
<feature type="region of interest" description="Disordered" evidence="3">
    <location>
        <begin position="1175"/>
        <end position="1198"/>
    </location>
</feature>
<protein>
    <recommendedName>
        <fullName evidence="4">Fido domain-containing protein</fullName>
    </recommendedName>
</protein>
<evidence type="ECO:0000259" key="4">
    <source>
        <dbReference type="PROSITE" id="PS51459"/>
    </source>
</evidence>
<name>A0A5A8CLX0_CAFRO</name>
<dbReference type="InterPro" id="IPR003812">
    <property type="entry name" value="Fido"/>
</dbReference>
<dbReference type="Gene3D" id="1.10.3290.10">
    <property type="entry name" value="Fido-like domain"/>
    <property type="match status" value="1"/>
</dbReference>
<dbReference type="EMBL" id="VLTL01000204">
    <property type="protein sequence ID" value="KAA0152841.1"/>
    <property type="molecule type" value="Genomic_DNA"/>
</dbReference>
<evidence type="ECO:0000313" key="6">
    <source>
        <dbReference type="Proteomes" id="UP000324907"/>
    </source>
</evidence>
<evidence type="ECO:0000256" key="2">
    <source>
        <dbReference type="PIRSR" id="PIRSR640198-2"/>
    </source>
</evidence>
<evidence type="ECO:0000256" key="1">
    <source>
        <dbReference type="PIRSR" id="PIRSR640198-1"/>
    </source>
</evidence>
<feature type="binding site" evidence="2">
    <location>
        <begin position="1657"/>
        <end position="1664"/>
    </location>
    <ligand>
        <name>ATP</name>
        <dbReference type="ChEBI" id="CHEBI:30616"/>
    </ligand>
</feature>
<accession>A0A5A8CLX0</accession>
<dbReference type="InterPro" id="IPR040198">
    <property type="entry name" value="Fido_containing"/>
</dbReference>
<feature type="active site" evidence="1">
    <location>
        <position position="1653"/>
    </location>
</feature>
<dbReference type="InterPro" id="IPR036597">
    <property type="entry name" value="Fido-like_dom_sf"/>
</dbReference>
<dbReference type="PANTHER" id="PTHR13504">
    <property type="entry name" value="FIDO DOMAIN-CONTAINING PROTEIN DDB_G0283145"/>
    <property type="match status" value="1"/>
</dbReference>
<dbReference type="SUPFAM" id="SSF140931">
    <property type="entry name" value="Fic-like"/>
    <property type="match status" value="1"/>
</dbReference>